<sequence>MTTVTVSLPDKQYDVLIERGLLDQTGQLVAKQWSPRKIALVSDDNVAPLYQAQVKDVLTAAGFEVHCYVFAAGEASKSLTVLANLARQMAADAFNRDDGVIALGGGVTGDLAGLLAATYMRGIAFIQMPTSLLAQVDSSVGGKTAVDLDSIKNIIGAFYEPDLVIIDPNTLQTLTQRDLVEGYGEIVKTAALEGGEFWQLIETINAPADIMTHAPELSARSIHYKASVVMADETESGSRQLLNFGHTIGHAVEALADGALRHGEAVSIGTVAIMTVFENADLAEKGITAQLRDRFSAVGLPVTDPLLTSPKVLTKVKNDKKNRHGHLNLVYLTAIGKPAIKSVPSDDIASFLQLTTHD</sequence>
<evidence type="ECO:0000256" key="9">
    <source>
        <dbReference type="ARBA" id="ARBA00022490"/>
    </source>
</evidence>
<dbReference type="CDD" id="cd08195">
    <property type="entry name" value="DHQS"/>
    <property type="match status" value="1"/>
</dbReference>
<dbReference type="GO" id="GO:0009073">
    <property type="term" value="P:aromatic amino acid family biosynthetic process"/>
    <property type="evidence" value="ECO:0007669"/>
    <property type="project" value="UniProtKB-KW"/>
</dbReference>
<evidence type="ECO:0000256" key="15">
    <source>
        <dbReference type="ARBA" id="ARBA00023141"/>
    </source>
</evidence>
<evidence type="ECO:0000313" key="21">
    <source>
        <dbReference type="EMBL" id="KRK98831.1"/>
    </source>
</evidence>
<dbReference type="RefSeq" id="WP_056947355.1">
    <property type="nucleotide sequence ID" value="NZ_AZEE01000027.1"/>
</dbReference>
<evidence type="ECO:0000256" key="1">
    <source>
        <dbReference type="ARBA" id="ARBA00001393"/>
    </source>
</evidence>
<evidence type="ECO:0000256" key="6">
    <source>
        <dbReference type="ARBA" id="ARBA00005412"/>
    </source>
</evidence>
<dbReference type="GO" id="GO:0003856">
    <property type="term" value="F:3-dehydroquinate synthase activity"/>
    <property type="evidence" value="ECO:0007669"/>
    <property type="project" value="UniProtKB-UniRule"/>
</dbReference>
<comment type="subcellular location">
    <subcellularLocation>
        <location evidence="4 18">Cytoplasm</location>
    </subcellularLocation>
</comment>
<dbReference type="Gene3D" id="3.40.50.1970">
    <property type="match status" value="1"/>
</dbReference>
<dbReference type="GO" id="GO:0008652">
    <property type="term" value="P:amino acid biosynthetic process"/>
    <property type="evidence" value="ECO:0007669"/>
    <property type="project" value="UniProtKB-KW"/>
</dbReference>
<comment type="caution">
    <text evidence="18">Lacks conserved residue(s) required for the propagation of feature annotation.</text>
</comment>
<evidence type="ECO:0000256" key="14">
    <source>
        <dbReference type="ARBA" id="ARBA00023027"/>
    </source>
</evidence>
<protein>
    <recommendedName>
        <fullName evidence="8 18">3-dehydroquinate synthase</fullName>
        <shortName evidence="18">DHQS</shortName>
        <ecNumber evidence="7 18">4.2.3.4</ecNumber>
    </recommendedName>
</protein>
<dbReference type="InterPro" id="IPR056179">
    <property type="entry name" value="DHQS_C"/>
</dbReference>
<keyword evidence="16 18" id="KW-0456">Lyase</keyword>
<keyword evidence="9 18" id="KW-0963">Cytoplasm</keyword>
<organism evidence="21 22">
    <name type="scientific">Secundilactobacillus odoratitofui DSM 19909 = JCM 15043</name>
    <dbReference type="NCBI Taxonomy" id="1423776"/>
    <lineage>
        <taxon>Bacteria</taxon>
        <taxon>Bacillati</taxon>
        <taxon>Bacillota</taxon>
        <taxon>Bacilli</taxon>
        <taxon>Lactobacillales</taxon>
        <taxon>Lactobacillaceae</taxon>
        <taxon>Secundilactobacillus</taxon>
    </lineage>
</organism>
<evidence type="ECO:0000256" key="16">
    <source>
        <dbReference type="ARBA" id="ARBA00023239"/>
    </source>
</evidence>
<comment type="cofactor">
    <cofactor evidence="18">
        <name>Co(2+)</name>
        <dbReference type="ChEBI" id="CHEBI:48828"/>
    </cofactor>
    <cofactor evidence="18">
        <name>Zn(2+)</name>
        <dbReference type="ChEBI" id="CHEBI:29105"/>
    </cofactor>
    <text evidence="18">Binds 1 divalent metal cation per subunit. Can use either Co(2+) or Zn(2+).</text>
</comment>
<evidence type="ECO:0000256" key="10">
    <source>
        <dbReference type="ARBA" id="ARBA00022605"/>
    </source>
</evidence>
<dbReference type="NCBIfam" id="TIGR01357">
    <property type="entry name" value="aroB"/>
    <property type="match status" value="1"/>
</dbReference>
<comment type="similarity">
    <text evidence="6 18">Belongs to the sugar phosphate cyclases superfamily. Dehydroquinate synthase family.</text>
</comment>
<feature type="binding site" evidence="18">
    <location>
        <position position="152"/>
    </location>
    <ligand>
        <name>NAD(+)</name>
        <dbReference type="ChEBI" id="CHEBI:57540"/>
    </ligand>
</feature>
<dbReference type="OrthoDB" id="9806583at2"/>
<evidence type="ECO:0000256" key="2">
    <source>
        <dbReference type="ARBA" id="ARBA00001911"/>
    </source>
</evidence>
<dbReference type="Gene3D" id="1.20.1090.10">
    <property type="entry name" value="Dehydroquinate synthase-like - alpha domain"/>
    <property type="match status" value="1"/>
</dbReference>
<accession>A0A0R1LT68</accession>
<evidence type="ECO:0000313" key="22">
    <source>
        <dbReference type="Proteomes" id="UP000051160"/>
    </source>
</evidence>
<dbReference type="Pfam" id="PF24621">
    <property type="entry name" value="DHQS_C"/>
    <property type="match status" value="1"/>
</dbReference>
<dbReference type="InterPro" id="IPR016037">
    <property type="entry name" value="DHQ_synth_AroB"/>
</dbReference>
<keyword evidence="11 18" id="KW-0479">Metal-binding</keyword>
<dbReference type="EC" id="4.2.3.4" evidence="7 18"/>
<comment type="function">
    <text evidence="18">Catalyzes the conversion of 3-deoxy-D-arabino-heptulosonate 7-phosphate (DAHP) to dehydroquinate (DHQ).</text>
</comment>
<evidence type="ECO:0000256" key="17">
    <source>
        <dbReference type="ARBA" id="ARBA00023285"/>
    </source>
</evidence>
<evidence type="ECO:0000256" key="4">
    <source>
        <dbReference type="ARBA" id="ARBA00004496"/>
    </source>
</evidence>
<dbReference type="PATRIC" id="fig|1423776.4.peg.576"/>
<dbReference type="GO" id="GO:0009423">
    <property type="term" value="P:chorismate biosynthetic process"/>
    <property type="evidence" value="ECO:0007669"/>
    <property type="project" value="UniProtKB-UniRule"/>
</dbReference>
<name>A0A0R1LT68_9LACO</name>
<dbReference type="Proteomes" id="UP000051160">
    <property type="component" value="Unassembled WGS sequence"/>
</dbReference>
<dbReference type="InterPro" id="IPR050071">
    <property type="entry name" value="Dehydroquinate_synthase"/>
</dbReference>
<feature type="domain" description="3-dehydroquinate synthase C-terminal" evidence="20">
    <location>
        <begin position="182"/>
        <end position="322"/>
    </location>
</feature>
<dbReference type="STRING" id="1423776.FD04_GL000572"/>
<evidence type="ECO:0000256" key="8">
    <source>
        <dbReference type="ARBA" id="ARBA00017684"/>
    </source>
</evidence>
<dbReference type="InterPro" id="IPR030960">
    <property type="entry name" value="DHQS/DOIS_N"/>
</dbReference>
<dbReference type="SUPFAM" id="SSF56796">
    <property type="entry name" value="Dehydroquinate synthase-like"/>
    <property type="match status" value="1"/>
</dbReference>
<dbReference type="GO" id="GO:0000166">
    <property type="term" value="F:nucleotide binding"/>
    <property type="evidence" value="ECO:0007669"/>
    <property type="project" value="UniProtKB-KW"/>
</dbReference>
<evidence type="ECO:0000256" key="12">
    <source>
        <dbReference type="ARBA" id="ARBA00022741"/>
    </source>
</evidence>
<comment type="pathway">
    <text evidence="5 18">Metabolic intermediate biosynthesis; chorismate biosynthesis; chorismate from D-erythrose 4-phosphate and phosphoenolpyruvate: step 2/7.</text>
</comment>
<feature type="binding site" evidence="18">
    <location>
        <position position="143"/>
    </location>
    <ligand>
        <name>NAD(+)</name>
        <dbReference type="ChEBI" id="CHEBI:57540"/>
    </ligand>
</feature>
<comment type="cofactor">
    <cofactor evidence="2 18">
        <name>NAD(+)</name>
        <dbReference type="ChEBI" id="CHEBI:57540"/>
    </cofactor>
</comment>
<dbReference type="GO" id="GO:0046872">
    <property type="term" value="F:metal ion binding"/>
    <property type="evidence" value="ECO:0007669"/>
    <property type="project" value="UniProtKB-KW"/>
</dbReference>
<evidence type="ECO:0000256" key="11">
    <source>
        <dbReference type="ARBA" id="ARBA00022723"/>
    </source>
</evidence>
<dbReference type="UniPathway" id="UPA00053">
    <property type="reaction ID" value="UER00085"/>
</dbReference>
<feature type="binding site" evidence="18">
    <location>
        <begin position="130"/>
        <end position="131"/>
    </location>
    <ligand>
        <name>NAD(+)</name>
        <dbReference type="ChEBI" id="CHEBI:57540"/>
    </ligand>
</feature>
<evidence type="ECO:0000256" key="13">
    <source>
        <dbReference type="ARBA" id="ARBA00022833"/>
    </source>
</evidence>
<reference evidence="21 22" key="1">
    <citation type="journal article" date="2015" name="Genome Announc.">
        <title>Expanding the biotechnology potential of lactobacilli through comparative genomics of 213 strains and associated genera.</title>
        <authorList>
            <person name="Sun Z."/>
            <person name="Harris H.M."/>
            <person name="McCann A."/>
            <person name="Guo C."/>
            <person name="Argimon S."/>
            <person name="Zhang W."/>
            <person name="Yang X."/>
            <person name="Jeffery I.B."/>
            <person name="Cooney J.C."/>
            <person name="Kagawa T.F."/>
            <person name="Liu W."/>
            <person name="Song Y."/>
            <person name="Salvetti E."/>
            <person name="Wrobel A."/>
            <person name="Rasinkangas P."/>
            <person name="Parkhill J."/>
            <person name="Rea M.C."/>
            <person name="O'Sullivan O."/>
            <person name="Ritari J."/>
            <person name="Douillard F.P."/>
            <person name="Paul Ross R."/>
            <person name="Yang R."/>
            <person name="Briner A.E."/>
            <person name="Felis G.E."/>
            <person name="de Vos W.M."/>
            <person name="Barrangou R."/>
            <person name="Klaenhammer T.R."/>
            <person name="Caufield P.W."/>
            <person name="Cui Y."/>
            <person name="Zhang H."/>
            <person name="O'Toole P.W."/>
        </authorList>
    </citation>
    <scope>NUCLEOTIDE SEQUENCE [LARGE SCALE GENOMIC DNA]</scope>
    <source>
        <strain evidence="21 22">DSM 19909</strain>
    </source>
</reference>
<dbReference type="EMBL" id="AZEE01000027">
    <property type="protein sequence ID" value="KRK98831.1"/>
    <property type="molecule type" value="Genomic_DNA"/>
</dbReference>
<evidence type="ECO:0000259" key="20">
    <source>
        <dbReference type="Pfam" id="PF24621"/>
    </source>
</evidence>
<gene>
    <name evidence="18" type="primary">aroB</name>
    <name evidence="21" type="ORF">FD04_GL000572</name>
</gene>
<feature type="binding site" evidence="18">
    <location>
        <position position="246"/>
    </location>
    <ligand>
        <name>Zn(2+)</name>
        <dbReference type="ChEBI" id="CHEBI:29105"/>
    </ligand>
</feature>
<dbReference type="PIRSF" id="PIRSF001455">
    <property type="entry name" value="DHQ_synth"/>
    <property type="match status" value="1"/>
</dbReference>
<feature type="domain" description="3-dehydroquinate synthase N-terminal" evidence="19">
    <location>
        <begin position="69"/>
        <end position="179"/>
    </location>
</feature>
<dbReference type="HAMAP" id="MF_00110">
    <property type="entry name" value="DHQ_synthase"/>
    <property type="match status" value="1"/>
</dbReference>
<feature type="binding site" evidence="18">
    <location>
        <begin position="170"/>
        <end position="173"/>
    </location>
    <ligand>
        <name>NAD(+)</name>
        <dbReference type="ChEBI" id="CHEBI:57540"/>
    </ligand>
</feature>
<keyword evidence="13 18" id="KW-0862">Zinc</keyword>
<evidence type="ECO:0000256" key="5">
    <source>
        <dbReference type="ARBA" id="ARBA00004661"/>
    </source>
</evidence>
<feature type="binding site" evidence="18">
    <location>
        <begin position="106"/>
        <end position="110"/>
    </location>
    <ligand>
        <name>NAD(+)</name>
        <dbReference type="ChEBI" id="CHEBI:57540"/>
    </ligand>
</feature>
<dbReference type="FunFam" id="3.40.50.1970:FF:000007">
    <property type="entry name" value="Pentafunctional AROM polypeptide"/>
    <property type="match status" value="1"/>
</dbReference>
<comment type="cofactor">
    <cofactor evidence="3">
        <name>Zn(2+)</name>
        <dbReference type="ChEBI" id="CHEBI:29105"/>
    </cofactor>
</comment>
<keyword evidence="17 18" id="KW-0170">Cobalt</keyword>
<dbReference type="GO" id="GO:0005737">
    <property type="term" value="C:cytoplasm"/>
    <property type="evidence" value="ECO:0007669"/>
    <property type="project" value="UniProtKB-SubCell"/>
</dbReference>
<evidence type="ECO:0000256" key="7">
    <source>
        <dbReference type="ARBA" id="ARBA00013031"/>
    </source>
</evidence>
<dbReference type="InterPro" id="IPR030963">
    <property type="entry name" value="DHQ_synth_fam"/>
</dbReference>
<keyword evidence="22" id="KW-1185">Reference proteome</keyword>
<keyword evidence="12 18" id="KW-0547">Nucleotide-binding</keyword>
<evidence type="ECO:0000256" key="18">
    <source>
        <dbReference type="HAMAP-Rule" id="MF_00110"/>
    </source>
</evidence>
<dbReference type="PANTHER" id="PTHR43622">
    <property type="entry name" value="3-DEHYDROQUINATE SYNTHASE"/>
    <property type="match status" value="1"/>
</dbReference>
<comment type="caution">
    <text evidence="21">The sequence shown here is derived from an EMBL/GenBank/DDBJ whole genome shotgun (WGS) entry which is preliminary data.</text>
</comment>
<keyword evidence="14 18" id="KW-0520">NAD</keyword>
<dbReference type="Pfam" id="PF01761">
    <property type="entry name" value="DHQ_synthase"/>
    <property type="match status" value="1"/>
</dbReference>
<evidence type="ECO:0000259" key="19">
    <source>
        <dbReference type="Pfam" id="PF01761"/>
    </source>
</evidence>
<evidence type="ECO:0000256" key="3">
    <source>
        <dbReference type="ARBA" id="ARBA00001947"/>
    </source>
</evidence>
<feature type="binding site" evidence="18">
    <location>
        <position position="262"/>
    </location>
    <ligand>
        <name>Zn(2+)</name>
        <dbReference type="ChEBI" id="CHEBI:29105"/>
    </ligand>
</feature>
<comment type="catalytic activity">
    <reaction evidence="1 18">
        <text>7-phospho-2-dehydro-3-deoxy-D-arabino-heptonate = 3-dehydroquinate + phosphate</text>
        <dbReference type="Rhea" id="RHEA:21968"/>
        <dbReference type="ChEBI" id="CHEBI:32364"/>
        <dbReference type="ChEBI" id="CHEBI:43474"/>
        <dbReference type="ChEBI" id="CHEBI:58394"/>
        <dbReference type="EC" id="4.2.3.4"/>
    </reaction>
</comment>
<proteinExistence type="inferred from homology"/>
<dbReference type="AlphaFoldDB" id="A0A0R1LT68"/>
<feature type="binding site" evidence="18">
    <location>
        <position position="185"/>
    </location>
    <ligand>
        <name>Zn(2+)</name>
        <dbReference type="ChEBI" id="CHEBI:29105"/>
    </ligand>
</feature>
<keyword evidence="10 18" id="KW-0028">Amino-acid biosynthesis</keyword>
<keyword evidence="15 18" id="KW-0057">Aromatic amino acid biosynthesis</keyword>
<dbReference type="PANTHER" id="PTHR43622:SF7">
    <property type="entry name" value="3-DEHYDROQUINATE SYNTHASE, CHLOROPLASTIC"/>
    <property type="match status" value="1"/>
</dbReference>